<dbReference type="Proteomes" id="UP000002358">
    <property type="component" value="Unassembled WGS sequence"/>
</dbReference>
<accession>A0A7M7H2V6</accession>
<evidence type="ECO:0000256" key="7">
    <source>
        <dbReference type="PROSITE-ProRule" id="PRU00134"/>
    </source>
</evidence>
<dbReference type="Gene3D" id="1.10.220.160">
    <property type="match status" value="1"/>
</dbReference>
<protein>
    <recommendedName>
        <fullName evidence="12">SET and MYND domain-containing protein 4</fullName>
    </recommendedName>
</protein>
<dbReference type="Pfam" id="PF01753">
    <property type="entry name" value="zf-MYND"/>
    <property type="match status" value="1"/>
</dbReference>
<evidence type="ECO:0000256" key="5">
    <source>
        <dbReference type="ARBA" id="ARBA00022771"/>
    </source>
</evidence>
<dbReference type="GO" id="GO:0008276">
    <property type="term" value="F:protein methyltransferase activity"/>
    <property type="evidence" value="ECO:0007669"/>
    <property type="project" value="UniProtKB-ARBA"/>
</dbReference>
<reference evidence="10" key="1">
    <citation type="submission" date="2021-01" db="UniProtKB">
        <authorList>
            <consortium name="EnsemblMetazoa"/>
        </authorList>
    </citation>
    <scope>IDENTIFICATION</scope>
</reference>
<keyword evidence="6" id="KW-0862">Zinc</keyword>
<dbReference type="PANTHER" id="PTHR46165">
    <property type="entry name" value="SET AND MYND DOMAIN-CONTAINING PROTEIN 4"/>
    <property type="match status" value="1"/>
</dbReference>
<dbReference type="InterPro" id="IPR046341">
    <property type="entry name" value="SET_dom_sf"/>
</dbReference>
<dbReference type="Gene3D" id="2.170.270.10">
    <property type="entry name" value="SET domain"/>
    <property type="match status" value="1"/>
</dbReference>
<evidence type="ECO:0000259" key="9">
    <source>
        <dbReference type="PROSITE" id="PS50865"/>
    </source>
</evidence>
<dbReference type="Pfam" id="PF00856">
    <property type="entry name" value="SET"/>
    <property type="match status" value="1"/>
</dbReference>
<evidence type="ECO:0008006" key="12">
    <source>
        <dbReference type="Google" id="ProtNLM"/>
    </source>
</evidence>
<dbReference type="SUPFAM" id="SSF82199">
    <property type="entry name" value="SET domain"/>
    <property type="match status" value="1"/>
</dbReference>
<gene>
    <name evidence="10" type="primary">103315939</name>
</gene>
<keyword evidence="3" id="KW-0949">S-adenosyl-L-methionine</keyword>
<keyword evidence="4" id="KW-0479">Metal-binding</keyword>
<feature type="domain" description="MYND-type" evidence="9">
    <location>
        <begin position="168"/>
        <end position="207"/>
    </location>
</feature>
<dbReference type="GO" id="GO:0042826">
    <property type="term" value="F:histone deacetylase binding"/>
    <property type="evidence" value="ECO:0007669"/>
    <property type="project" value="TreeGrafter"/>
</dbReference>
<evidence type="ECO:0000256" key="4">
    <source>
        <dbReference type="ARBA" id="ARBA00022723"/>
    </source>
</evidence>
<evidence type="ECO:0000256" key="1">
    <source>
        <dbReference type="ARBA" id="ARBA00022603"/>
    </source>
</evidence>
<dbReference type="GO" id="GO:0005634">
    <property type="term" value="C:nucleus"/>
    <property type="evidence" value="ECO:0007669"/>
    <property type="project" value="TreeGrafter"/>
</dbReference>
<evidence type="ECO:0000256" key="3">
    <source>
        <dbReference type="ARBA" id="ARBA00022691"/>
    </source>
</evidence>
<evidence type="ECO:0000313" key="11">
    <source>
        <dbReference type="Proteomes" id="UP000002358"/>
    </source>
</evidence>
<organism evidence="10 11">
    <name type="scientific">Nasonia vitripennis</name>
    <name type="common">Parasitic wasp</name>
    <dbReference type="NCBI Taxonomy" id="7425"/>
    <lineage>
        <taxon>Eukaryota</taxon>
        <taxon>Metazoa</taxon>
        <taxon>Ecdysozoa</taxon>
        <taxon>Arthropoda</taxon>
        <taxon>Hexapoda</taxon>
        <taxon>Insecta</taxon>
        <taxon>Pterygota</taxon>
        <taxon>Neoptera</taxon>
        <taxon>Endopterygota</taxon>
        <taxon>Hymenoptera</taxon>
        <taxon>Apocrita</taxon>
        <taxon>Proctotrupomorpha</taxon>
        <taxon>Chalcidoidea</taxon>
        <taxon>Pteromalidae</taxon>
        <taxon>Pteromalinae</taxon>
        <taxon>Nasonia</taxon>
    </lineage>
</organism>
<dbReference type="InParanoid" id="A0A7M7H2V6"/>
<dbReference type="OrthoDB" id="5945798at2759"/>
<dbReference type="GO" id="GO:0008170">
    <property type="term" value="F:N-methyltransferase activity"/>
    <property type="evidence" value="ECO:0007669"/>
    <property type="project" value="UniProtKB-ARBA"/>
</dbReference>
<dbReference type="InterPro" id="IPR001214">
    <property type="entry name" value="SET_dom"/>
</dbReference>
<keyword evidence="1" id="KW-0489">Methyltransferase</keyword>
<evidence type="ECO:0000313" key="10">
    <source>
        <dbReference type="EnsemblMetazoa" id="XP_008205365"/>
    </source>
</evidence>
<dbReference type="PROSITE" id="PS50865">
    <property type="entry name" value="ZF_MYND_2"/>
    <property type="match status" value="1"/>
</dbReference>
<dbReference type="Gene3D" id="6.10.140.2220">
    <property type="match status" value="1"/>
</dbReference>
<dbReference type="GO" id="GO:0005737">
    <property type="term" value="C:cytoplasm"/>
    <property type="evidence" value="ECO:0007669"/>
    <property type="project" value="TreeGrafter"/>
</dbReference>
<dbReference type="SUPFAM" id="SSF144232">
    <property type="entry name" value="HIT/MYND zinc finger-like"/>
    <property type="match status" value="1"/>
</dbReference>
<dbReference type="InterPro" id="IPR052097">
    <property type="entry name" value="SET-MYND_domain_protein"/>
</dbReference>
<dbReference type="InterPro" id="IPR002893">
    <property type="entry name" value="Znf_MYND"/>
</dbReference>
<sequence>MSLIKSLSQFGAFHEMLQEHQASAVKKGPVVANHLLKMLDTYWILGLPYDDQLHQSMLVLCNQSIAFAPMNSVPLARAYEVRSMLLSRLNFDQNKESKGVKLNFRSDGFQGFTPSETIPCVAECVSIHSSLRFGRQLVANRDIKAEEIVMVEDGFAMLPKKEYTYLLCSQCLCIAWNAVPCSACPLVIYCSEHCRASAWENHHQVECKLLPSIYVKSDSSNWNMSISITALRCFLSSIKVEGLENVLREAQAIDNEKDVCLESLISEQCVGVNNFKSLYRLATDKEILNIDRINKSSEFLVDTLLQFSNVLHNCTELDAVRKILAKLSLIVKVNHLKYQGSICDDYNHDCCSLNCDSIMGYFISTCSSLVNHSCTPNLGKVFIPERKIVMFAARSIKKGEQLCITYGPTLARILNPERNALLYRDYNVICLCQACTQDWHPCDCLGQKSENKKDFMYESFQTLNDKRFALEKKLFQQYGEKYEIPDNCSE</sequence>
<evidence type="ECO:0000256" key="2">
    <source>
        <dbReference type="ARBA" id="ARBA00022679"/>
    </source>
</evidence>
<keyword evidence="5 7" id="KW-0863">Zinc-finger</keyword>
<keyword evidence="2" id="KW-0808">Transferase</keyword>
<dbReference type="KEGG" id="nvi:103315939"/>
<dbReference type="PANTHER" id="PTHR46165:SF6">
    <property type="entry name" value="SET AND MYND DOMAIN-CONTAINING PROTEIN 4-LIKE PROTEIN"/>
    <property type="match status" value="1"/>
</dbReference>
<dbReference type="GO" id="GO:0008757">
    <property type="term" value="F:S-adenosylmethionine-dependent methyltransferase activity"/>
    <property type="evidence" value="ECO:0007669"/>
    <property type="project" value="UniProtKB-ARBA"/>
</dbReference>
<evidence type="ECO:0000259" key="8">
    <source>
        <dbReference type="PROSITE" id="PS50280"/>
    </source>
</evidence>
<proteinExistence type="predicted"/>
<evidence type="ECO:0000256" key="6">
    <source>
        <dbReference type="ARBA" id="ARBA00022833"/>
    </source>
</evidence>
<dbReference type="AlphaFoldDB" id="A0A7M7H2V6"/>
<dbReference type="PROSITE" id="PS01360">
    <property type="entry name" value="ZF_MYND_1"/>
    <property type="match status" value="1"/>
</dbReference>
<dbReference type="GO" id="GO:0008270">
    <property type="term" value="F:zinc ion binding"/>
    <property type="evidence" value="ECO:0007669"/>
    <property type="project" value="UniProtKB-KW"/>
</dbReference>
<dbReference type="GO" id="GO:0032259">
    <property type="term" value="P:methylation"/>
    <property type="evidence" value="ECO:0007669"/>
    <property type="project" value="UniProtKB-KW"/>
</dbReference>
<feature type="domain" description="SET" evidence="8">
    <location>
        <begin position="123"/>
        <end position="407"/>
    </location>
</feature>
<dbReference type="EnsemblMetazoa" id="XM_008207143">
    <property type="protein sequence ID" value="XP_008205365"/>
    <property type="gene ID" value="LOC103315939"/>
</dbReference>
<name>A0A7M7H2V6_NASVI</name>
<dbReference type="PROSITE" id="PS50280">
    <property type="entry name" value="SET"/>
    <property type="match status" value="1"/>
</dbReference>
<keyword evidence="11" id="KW-1185">Reference proteome</keyword>